<evidence type="ECO:0000256" key="2">
    <source>
        <dbReference type="SAM" id="MobiDB-lite"/>
    </source>
</evidence>
<dbReference type="EMBL" id="MZNU01000188">
    <property type="protein sequence ID" value="OWP03153.1"/>
    <property type="molecule type" value="Genomic_DNA"/>
</dbReference>
<dbReference type="InParanoid" id="A0A218Z6J9"/>
<feature type="region of interest" description="Disordered" evidence="2">
    <location>
        <begin position="1"/>
        <end position="27"/>
    </location>
</feature>
<dbReference type="Proteomes" id="UP000242519">
    <property type="component" value="Unassembled WGS sequence"/>
</dbReference>
<protein>
    <submittedName>
        <fullName evidence="3">Uncharacterized protein</fullName>
    </submittedName>
</protein>
<gene>
    <name evidence="3" type="ORF">B2J93_7179</name>
</gene>
<proteinExistence type="inferred from homology"/>
<dbReference type="GO" id="GO:0005829">
    <property type="term" value="C:cytosol"/>
    <property type="evidence" value="ECO:0007669"/>
    <property type="project" value="TreeGrafter"/>
</dbReference>
<dbReference type="STRING" id="503106.A0A218Z6J9"/>
<dbReference type="AlphaFoldDB" id="A0A218Z6J9"/>
<evidence type="ECO:0000256" key="1">
    <source>
        <dbReference type="ARBA" id="ARBA00034736"/>
    </source>
</evidence>
<evidence type="ECO:0000313" key="4">
    <source>
        <dbReference type="Proteomes" id="UP000242519"/>
    </source>
</evidence>
<dbReference type="InterPro" id="IPR016024">
    <property type="entry name" value="ARM-type_fold"/>
</dbReference>
<dbReference type="SUPFAM" id="SSF48371">
    <property type="entry name" value="ARM repeat"/>
    <property type="match status" value="1"/>
</dbReference>
<dbReference type="InterPro" id="IPR018870">
    <property type="entry name" value="Tti2"/>
</dbReference>
<dbReference type="PANTHER" id="PTHR32226">
    <property type="entry name" value="TELO2-INTERACTING PROTEIN 2"/>
    <property type="match status" value="1"/>
</dbReference>
<comment type="similarity">
    <text evidence="1">Belongs to the TTI2 family.</text>
</comment>
<dbReference type="PANTHER" id="PTHR32226:SF2">
    <property type="entry name" value="TELO2-INTERACTING PROTEIN 2"/>
    <property type="match status" value="1"/>
</dbReference>
<feature type="compositionally biased region" description="Polar residues" evidence="2">
    <location>
        <begin position="14"/>
        <end position="27"/>
    </location>
</feature>
<keyword evidence="4" id="KW-1185">Reference proteome</keyword>
<sequence>MFAQARQSAKAEISKSSNADEIPQLPSQSLPEEYSIAQLADECICIAAHEDELQNLVIVSSCLSNSETLPRAGSDEEHIAALSSWLSRAILPTAECITEDDAPENLSVETRQQYLHSARQKAILGLRSLLTILTLTTSTTSFPENQTLISILAHTSPQDPWTTPLSLSLASSLLSLPSIEAQTSSPDFIPTLLQTFIRPLFSASAPATITTSGRKAAPSSAPPKRVDFANERAGKPWRYEKPWSVAVLEWALIHISSAATSQSWPLILPPLLTLLDSPSPSLLPRGLHLTALFLPKLTASLLLQTGLSSVFEDAILPTLMLLPSTTSLPDSLRIVGAGYEALWALYGVRFDQDSTVDLESRSKIKEKSQNEKRRESEVQRLQFLDMVLRKGIMSAAFHASNHPSIITLLIVQLRIVVQKQGVHAVKHLKEIIPLLSSVLTDPFGYARIEGLLEAMKTLRVVVLCCWVRVGGEEWRESCVRMLVLCWKAFEEGGQEAREEHTVVKLKDEIRVVGRLLVKAVQQLEVEDFKMELGPLLDIDGAVGDIFGFDDTD</sequence>
<accession>A0A218Z6J9</accession>
<name>A0A218Z6J9_9HELO</name>
<dbReference type="OrthoDB" id="6417021at2759"/>
<dbReference type="GO" id="GO:0005634">
    <property type="term" value="C:nucleus"/>
    <property type="evidence" value="ECO:0007669"/>
    <property type="project" value="TreeGrafter"/>
</dbReference>
<evidence type="ECO:0000313" key="3">
    <source>
        <dbReference type="EMBL" id="OWP03153.1"/>
    </source>
</evidence>
<reference evidence="3 4" key="1">
    <citation type="submission" date="2017-04" db="EMBL/GenBank/DDBJ databases">
        <title>Draft genome sequence of Marssonina coronaria NL1: causal agent of apple blotch.</title>
        <authorList>
            <person name="Cheng Q."/>
        </authorList>
    </citation>
    <scope>NUCLEOTIDE SEQUENCE [LARGE SCALE GENOMIC DNA]</scope>
    <source>
        <strain evidence="3 4">NL1</strain>
    </source>
</reference>
<dbReference type="Pfam" id="PF10521">
    <property type="entry name" value="Tti2"/>
    <property type="match status" value="1"/>
</dbReference>
<dbReference type="GO" id="GO:0110078">
    <property type="term" value="C:TTT Hsp90 cochaperone complex"/>
    <property type="evidence" value="ECO:0007669"/>
    <property type="project" value="InterPro"/>
</dbReference>
<organism evidence="3 4">
    <name type="scientific">Diplocarpon coronariae</name>
    <dbReference type="NCBI Taxonomy" id="2795749"/>
    <lineage>
        <taxon>Eukaryota</taxon>
        <taxon>Fungi</taxon>
        <taxon>Dikarya</taxon>
        <taxon>Ascomycota</taxon>
        <taxon>Pezizomycotina</taxon>
        <taxon>Leotiomycetes</taxon>
        <taxon>Helotiales</taxon>
        <taxon>Drepanopezizaceae</taxon>
        <taxon>Diplocarpon</taxon>
    </lineage>
</organism>
<comment type="caution">
    <text evidence="3">The sequence shown here is derived from an EMBL/GenBank/DDBJ whole genome shotgun (WGS) entry which is preliminary data.</text>
</comment>